<protein>
    <submittedName>
        <fullName evidence="2">Uncharacterized protein</fullName>
    </submittedName>
</protein>
<dbReference type="EMBL" id="KV425937">
    <property type="protein sequence ID" value="KZV96905.1"/>
    <property type="molecule type" value="Genomic_DNA"/>
</dbReference>
<proteinExistence type="predicted"/>
<name>A0A165KU90_EXIGL</name>
<feature type="compositionally biased region" description="Basic and acidic residues" evidence="1">
    <location>
        <begin position="318"/>
        <end position="327"/>
    </location>
</feature>
<reference evidence="2 3" key="1">
    <citation type="journal article" date="2016" name="Mol. Biol. Evol.">
        <title>Comparative Genomics of Early-Diverging Mushroom-Forming Fungi Provides Insights into the Origins of Lignocellulose Decay Capabilities.</title>
        <authorList>
            <person name="Nagy L.G."/>
            <person name="Riley R."/>
            <person name="Tritt A."/>
            <person name="Adam C."/>
            <person name="Daum C."/>
            <person name="Floudas D."/>
            <person name="Sun H."/>
            <person name="Yadav J.S."/>
            <person name="Pangilinan J."/>
            <person name="Larsson K.H."/>
            <person name="Matsuura K."/>
            <person name="Barry K."/>
            <person name="Labutti K."/>
            <person name="Kuo R."/>
            <person name="Ohm R.A."/>
            <person name="Bhattacharya S.S."/>
            <person name="Shirouzu T."/>
            <person name="Yoshinaga Y."/>
            <person name="Martin F.M."/>
            <person name="Grigoriev I.V."/>
            <person name="Hibbett D.S."/>
        </authorList>
    </citation>
    <scope>NUCLEOTIDE SEQUENCE [LARGE SCALE GENOMIC DNA]</scope>
    <source>
        <strain evidence="2 3">HHB12029</strain>
    </source>
</reference>
<feature type="region of interest" description="Disordered" evidence="1">
    <location>
        <begin position="55"/>
        <end position="76"/>
    </location>
</feature>
<dbReference type="InParanoid" id="A0A165KU90"/>
<evidence type="ECO:0000256" key="1">
    <source>
        <dbReference type="SAM" id="MobiDB-lite"/>
    </source>
</evidence>
<dbReference type="Proteomes" id="UP000077266">
    <property type="component" value="Unassembled WGS sequence"/>
</dbReference>
<organism evidence="2 3">
    <name type="scientific">Exidia glandulosa HHB12029</name>
    <dbReference type="NCBI Taxonomy" id="1314781"/>
    <lineage>
        <taxon>Eukaryota</taxon>
        <taxon>Fungi</taxon>
        <taxon>Dikarya</taxon>
        <taxon>Basidiomycota</taxon>
        <taxon>Agaricomycotina</taxon>
        <taxon>Agaricomycetes</taxon>
        <taxon>Auriculariales</taxon>
        <taxon>Exidiaceae</taxon>
        <taxon>Exidia</taxon>
    </lineage>
</organism>
<feature type="region of interest" description="Disordered" evidence="1">
    <location>
        <begin position="285"/>
        <end position="337"/>
    </location>
</feature>
<dbReference type="AlphaFoldDB" id="A0A165KU90"/>
<evidence type="ECO:0000313" key="2">
    <source>
        <dbReference type="EMBL" id="KZV96905.1"/>
    </source>
</evidence>
<accession>A0A165KU90</accession>
<sequence length="724" mass="80725">MRYSPISKTLNLQRVLLRRLARTLRAFTQPKGSRTKSSESHPAAIVPAQSSLSDAGLDAAPATGESARAPHVAHPRGEDLAAGAPITASTLPTHIARPTVDLELAARSSYPQPQAPDVMLPFEIICDILLSHAFSLSELLPMRQVSRSWRDAVYAHPVYYRDIFYWPGEAEREERDSNDSDSESEDSSISIPFEFLKARLECSSRPVRLYLSTIGNRTSEFADEIFLLVAKHMHRFYELKLAVDVESALAPVLLALGKPAPLLQLFHIMGRKWVVVERRSHYYAPADDDDGDDGGSRLVGGTSAAVDTTTPAEEEENADRAHAHAANDDAGGEGNASSSTTAKVEYCVARALTPLTPDLFAGCAPRLVSLELHDVSLTASTPYPAFTNVRTLTSSFCFDRSHGVSSGRILSLFPVLESADLDHHDYCGVSGAWDLPLDEAAPVRQLRHLGLRSGDPHEDVFTTVALPEIPSLTITIPSEHTMRRMFSDLEDQLQFSVSCDAVTGNFSWTISEFHGQRRRRTVEITASEWWAWGSGRFLTACMDARIRESITRIRLRASHIRYMAGIGAYWPSVGVVQIDITDKSDIDAVLKGRFVPVIRSGFPALYLLLLYWPNGPDDPTPLQTWANWATVRFFGRDATQEYLIQTAYVTDPALADAVFRNPEEAWEHPDCHLWSNIIDPWGEYGLVVEHVKKLLKWKDDTSRTREQRQADDMYLNMYINMPDY</sequence>
<keyword evidence="3" id="KW-1185">Reference proteome</keyword>
<evidence type="ECO:0000313" key="3">
    <source>
        <dbReference type="Proteomes" id="UP000077266"/>
    </source>
</evidence>
<gene>
    <name evidence="2" type="ORF">EXIGLDRAFT_747423</name>
</gene>